<dbReference type="PROSITE" id="PS50038">
    <property type="entry name" value="FZ"/>
    <property type="match status" value="1"/>
</dbReference>
<evidence type="ECO:0000256" key="7">
    <source>
        <dbReference type="ARBA" id="ARBA00023157"/>
    </source>
</evidence>
<evidence type="ECO:0000256" key="8">
    <source>
        <dbReference type="ARBA" id="ARBA00023170"/>
    </source>
</evidence>
<evidence type="ECO:0000256" key="12">
    <source>
        <dbReference type="SAM" id="SignalP"/>
    </source>
</evidence>
<feature type="transmembrane region" description="Helical" evidence="11">
    <location>
        <begin position="350"/>
        <end position="369"/>
    </location>
</feature>
<feature type="chain" id="PRO_5041450876" description="Frizzled-4" evidence="12">
    <location>
        <begin position="30"/>
        <end position="586"/>
    </location>
</feature>
<feature type="transmembrane region" description="Helical" evidence="11">
    <location>
        <begin position="389"/>
        <end position="414"/>
    </location>
</feature>
<dbReference type="Proteomes" id="UP001177023">
    <property type="component" value="Unassembled WGS sequence"/>
</dbReference>
<dbReference type="InterPro" id="IPR020067">
    <property type="entry name" value="Frizzled_dom"/>
</dbReference>
<feature type="disulfide bond" evidence="9">
    <location>
        <begin position="120"/>
        <end position="144"/>
    </location>
</feature>
<sequence>MPEMGLRMASTTPISFLFLLVSSVTATSGESMFKQSLKGRCQRIEIELCKDIPYNMTFLPNPMLGHDQPNMQTLQAQTEQFKPLIKTKCHPHLQFFICSVFAPMCPKDIPQAVTSCRSLCEQVKADCKSILDEFGIPWPEPLQCERFPEQANGLCMNPPDGPEHQKPSPVFRPSLTHHTSKVPSCPKYLVNVDPADVNGVCALPCDVNVFFSQDDKDVARRVMVVMGAVNVLLASFTFFTYLIDRHRFRFPERCVFFMSFCMALLALPQLFPVIWPTVQQRACETMHNGNSYLTFAGYENPRCLLSFALSYYFGMAASLWWLMFAFTWYLSAGRRWVPEGVEACSPYVHLIAWGTAALATIVVLVMRRVDASELTGVCSVGQMDAEGLLFFQLLPRALITVMGTSFILLGLSGVCQEGQLLRRRGMDTSKNHKLVLKLIMFCVFYLLLVGATLVCDYLHFVDMHTLNTATLHCKQFGGVESGSCRQPPRLQASRYILSLIMSLLGGAACSLWILSPKTFASWQRAIFCGMCSPAPQKTASASRLASSSRPLLEPPIPVAPPPHPPTHYAPLHSTHSTHVWRPSNVV</sequence>
<feature type="compositionally biased region" description="Pro residues" evidence="10">
    <location>
        <begin position="552"/>
        <end position="567"/>
    </location>
</feature>
<dbReference type="GO" id="GO:0004888">
    <property type="term" value="F:transmembrane signaling receptor activity"/>
    <property type="evidence" value="ECO:0007669"/>
    <property type="project" value="InterPro"/>
</dbReference>
<name>A0AA36FV90_9BILA</name>
<dbReference type="Gene3D" id="1.10.2000.10">
    <property type="entry name" value="Frizzled cysteine-rich domain"/>
    <property type="match status" value="1"/>
</dbReference>
<feature type="transmembrane region" description="Helical" evidence="11">
    <location>
        <begin position="222"/>
        <end position="243"/>
    </location>
</feature>
<feature type="signal peptide" evidence="12">
    <location>
        <begin position="1"/>
        <end position="29"/>
    </location>
</feature>
<keyword evidence="3" id="KW-0217">Developmental protein</keyword>
<evidence type="ECO:0000259" key="13">
    <source>
        <dbReference type="PROSITE" id="PS50038"/>
    </source>
</evidence>
<dbReference type="PROSITE" id="PS50261">
    <property type="entry name" value="G_PROTEIN_RECEP_F2_4"/>
    <property type="match status" value="1"/>
</dbReference>
<dbReference type="SMART" id="SM00063">
    <property type="entry name" value="FRI"/>
    <property type="match status" value="1"/>
</dbReference>
<keyword evidence="8" id="KW-0675">Receptor</keyword>
<reference evidence="15" key="1">
    <citation type="submission" date="2023-06" db="EMBL/GenBank/DDBJ databases">
        <authorList>
            <person name="Delattre M."/>
        </authorList>
    </citation>
    <scope>NUCLEOTIDE SEQUENCE</scope>
    <source>
        <strain evidence="15">AF72</strain>
    </source>
</reference>
<dbReference type="PRINTS" id="PR00489">
    <property type="entry name" value="FRIZZLED"/>
</dbReference>
<feature type="transmembrane region" description="Helical" evidence="11">
    <location>
        <begin position="255"/>
        <end position="275"/>
    </location>
</feature>
<dbReference type="InterPro" id="IPR015526">
    <property type="entry name" value="Frizzled/SFRP"/>
</dbReference>
<dbReference type="GO" id="GO:0035567">
    <property type="term" value="P:non-canonical Wnt signaling pathway"/>
    <property type="evidence" value="ECO:0007669"/>
    <property type="project" value="TreeGrafter"/>
</dbReference>
<feature type="transmembrane region" description="Helical" evidence="11">
    <location>
        <begin position="309"/>
        <end position="330"/>
    </location>
</feature>
<feature type="transmembrane region" description="Helical" evidence="11">
    <location>
        <begin position="495"/>
        <end position="514"/>
    </location>
</feature>
<evidence type="ECO:0000256" key="6">
    <source>
        <dbReference type="ARBA" id="ARBA00023136"/>
    </source>
</evidence>
<keyword evidence="4 11" id="KW-0812">Transmembrane</keyword>
<accession>A0AA36FV90</accession>
<organism evidence="15 16">
    <name type="scientific">Mesorhabditis spiculigera</name>
    <dbReference type="NCBI Taxonomy" id="96644"/>
    <lineage>
        <taxon>Eukaryota</taxon>
        <taxon>Metazoa</taxon>
        <taxon>Ecdysozoa</taxon>
        <taxon>Nematoda</taxon>
        <taxon>Chromadorea</taxon>
        <taxon>Rhabditida</taxon>
        <taxon>Rhabditina</taxon>
        <taxon>Rhabditomorpha</taxon>
        <taxon>Rhabditoidea</taxon>
        <taxon>Rhabditidae</taxon>
        <taxon>Mesorhabditinae</taxon>
        <taxon>Mesorhabditis</taxon>
    </lineage>
</organism>
<feature type="domain" description="G-protein coupled receptors family 2 profile 2" evidence="14">
    <location>
        <begin position="219"/>
        <end position="521"/>
    </location>
</feature>
<dbReference type="GO" id="GO:0005615">
    <property type="term" value="C:extracellular space"/>
    <property type="evidence" value="ECO:0007669"/>
    <property type="project" value="TreeGrafter"/>
</dbReference>
<comment type="caution">
    <text evidence="9">Lacks conserved residue(s) required for the propagation of feature annotation.</text>
</comment>
<evidence type="ECO:0000256" key="1">
    <source>
        <dbReference type="ARBA" id="ARBA00004141"/>
    </source>
</evidence>
<feature type="non-terminal residue" evidence="15">
    <location>
        <position position="1"/>
    </location>
</feature>
<keyword evidence="12" id="KW-0732">Signal</keyword>
<keyword evidence="6 11" id="KW-0472">Membrane</keyword>
<evidence type="ECO:0000256" key="2">
    <source>
        <dbReference type="ARBA" id="ARBA00008077"/>
    </source>
</evidence>
<dbReference type="SMART" id="SM01330">
    <property type="entry name" value="Frizzled"/>
    <property type="match status" value="1"/>
</dbReference>
<dbReference type="InterPro" id="IPR000539">
    <property type="entry name" value="Frizzled/Smoothened_7TM"/>
</dbReference>
<dbReference type="Gene3D" id="1.20.1070.10">
    <property type="entry name" value="Rhodopsin 7-helix transmembrane proteins"/>
    <property type="match status" value="1"/>
</dbReference>
<evidence type="ECO:0000256" key="5">
    <source>
        <dbReference type="ARBA" id="ARBA00022989"/>
    </source>
</evidence>
<gene>
    <name evidence="15" type="ORF">MSPICULIGERA_LOCUS6734</name>
</gene>
<comment type="subcellular location">
    <subcellularLocation>
        <location evidence="1">Membrane</location>
        <topology evidence="1">Multi-pass membrane protein</topology>
    </subcellularLocation>
</comment>
<evidence type="ECO:0000256" key="10">
    <source>
        <dbReference type="SAM" id="MobiDB-lite"/>
    </source>
</evidence>
<evidence type="ECO:0000256" key="3">
    <source>
        <dbReference type="ARBA" id="ARBA00022473"/>
    </source>
</evidence>
<dbReference type="GO" id="GO:0017147">
    <property type="term" value="F:Wnt-protein binding"/>
    <property type="evidence" value="ECO:0007669"/>
    <property type="project" value="TreeGrafter"/>
</dbReference>
<dbReference type="SUPFAM" id="SSF63501">
    <property type="entry name" value="Frizzled cysteine-rich domain"/>
    <property type="match status" value="1"/>
</dbReference>
<evidence type="ECO:0000256" key="11">
    <source>
        <dbReference type="SAM" id="Phobius"/>
    </source>
</evidence>
<dbReference type="Pfam" id="PF01534">
    <property type="entry name" value="Frizzled"/>
    <property type="match status" value="1"/>
</dbReference>
<evidence type="ECO:0000256" key="9">
    <source>
        <dbReference type="PROSITE-ProRule" id="PRU00090"/>
    </source>
</evidence>
<comment type="similarity">
    <text evidence="2">Belongs to the G-protein coupled receptor Fz/Smo family.</text>
</comment>
<evidence type="ECO:0000259" key="14">
    <source>
        <dbReference type="PROSITE" id="PS50261"/>
    </source>
</evidence>
<feature type="region of interest" description="Disordered" evidence="10">
    <location>
        <begin position="552"/>
        <end position="575"/>
    </location>
</feature>
<dbReference type="GO" id="GO:0016020">
    <property type="term" value="C:membrane"/>
    <property type="evidence" value="ECO:0007669"/>
    <property type="project" value="UniProtKB-SubCell"/>
</dbReference>
<feature type="transmembrane region" description="Helical" evidence="11">
    <location>
        <begin position="434"/>
        <end position="454"/>
    </location>
</feature>
<dbReference type="InterPro" id="IPR017981">
    <property type="entry name" value="GPCR_2-like_7TM"/>
</dbReference>
<evidence type="ECO:0008006" key="17">
    <source>
        <dbReference type="Google" id="ProtNLM"/>
    </source>
</evidence>
<dbReference type="AlphaFoldDB" id="A0AA36FV90"/>
<dbReference type="PANTHER" id="PTHR11309:SF99">
    <property type="entry name" value="FRIZZLED-4"/>
    <property type="match status" value="1"/>
</dbReference>
<feature type="domain" description="FZ" evidence="13">
    <location>
        <begin position="36"/>
        <end position="158"/>
    </location>
</feature>
<evidence type="ECO:0000256" key="4">
    <source>
        <dbReference type="ARBA" id="ARBA00022692"/>
    </source>
</evidence>
<dbReference type="InterPro" id="IPR036790">
    <property type="entry name" value="Frizzled_dom_sf"/>
</dbReference>
<keyword evidence="7 9" id="KW-1015">Disulfide bond</keyword>
<proteinExistence type="inferred from homology"/>
<evidence type="ECO:0000313" key="16">
    <source>
        <dbReference type="Proteomes" id="UP001177023"/>
    </source>
</evidence>
<protein>
    <recommendedName>
        <fullName evidence="17">Frizzled-4</fullName>
    </recommendedName>
</protein>
<keyword evidence="16" id="KW-1185">Reference proteome</keyword>
<keyword evidence="5 11" id="KW-1133">Transmembrane helix</keyword>
<dbReference type="Pfam" id="PF01392">
    <property type="entry name" value="Fz"/>
    <property type="match status" value="1"/>
</dbReference>
<feature type="disulfide bond" evidence="9">
    <location>
        <begin position="89"/>
        <end position="127"/>
    </location>
</feature>
<dbReference type="PANTHER" id="PTHR11309">
    <property type="entry name" value="FRIZZLED"/>
    <property type="match status" value="1"/>
</dbReference>
<comment type="caution">
    <text evidence="15">The sequence shown here is derived from an EMBL/GenBank/DDBJ whole genome shotgun (WGS) entry which is preliminary data.</text>
</comment>
<evidence type="ECO:0000313" key="15">
    <source>
        <dbReference type="EMBL" id="CAJ0568208.1"/>
    </source>
</evidence>
<dbReference type="EMBL" id="CATQJA010001680">
    <property type="protein sequence ID" value="CAJ0568208.1"/>
    <property type="molecule type" value="Genomic_DNA"/>
</dbReference>
<dbReference type="GO" id="GO:0060070">
    <property type="term" value="P:canonical Wnt signaling pathway"/>
    <property type="evidence" value="ECO:0007669"/>
    <property type="project" value="TreeGrafter"/>
</dbReference>